<evidence type="ECO:0000256" key="2">
    <source>
        <dbReference type="SAM" id="SignalP"/>
    </source>
</evidence>
<gene>
    <name evidence="4" type="ORF">HMPREF0908_0642</name>
</gene>
<dbReference type="SUPFAM" id="SSF56300">
    <property type="entry name" value="Metallo-dependent phosphatases"/>
    <property type="match status" value="1"/>
</dbReference>
<feature type="chain" id="PRO_5002944832" evidence="2">
    <location>
        <begin position="31"/>
        <end position="415"/>
    </location>
</feature>
<accession>C4V298</accession>
<dbReference type="InterPro" id="IPR004843">
    <property type="entry name" value="Calcineurin-like_PHP"/>
</dbReference>
<organism evidence="4 5">
    <name type="scientific">Selenomonas flueggei ATCC 43531</name>
    <dbReference type="NCBI Taxonomy" id="638302"/>
    <lineage>
        <taxon>Bacteria</taxon>
        <taxon>Bacillati</taxon>
        <taxon>Bacillota</taxon>
        <taxon>Negativicutes</taxon>
        <taxon>Selenomonadales</taxon>
        <taxon>Selenomonadaceae</taxon>
        <taxon>Selenomonas</taxon>
    </lineage>
</organism>
<keyword evidence="1 2" id="KW-0732">Signal</keyword>
<comment type="caution">
    <text evidence="4">The sequence shown here is derived from an EMBL/GenBank/DDBJ whole genome shotgun (WGS) entry which is preliminary data.</text>
</comment>
<proteinExistence type="predicted"/>
<dbReference type="eggNOG" id="COG3540">
    <property type="taxonomic scope" value="Bacteria"/>
</dbReference>
<name>C4V298_9FIRM</name>
<evidence type="ECO:0000313" key="5">
    <source>
        <dbReference type="Proteomes" id="UP000005309"/>
    </source>
</evidence>
<dbReference type="GO" id="GO:0003993">
    <property type="term" value="F:acid phosphatase activity"/>
    <property type="evidence" value="ECO:0007669"/>
    <property type="project" value="InterPro"/>
</dbReference>
<evidence type="ECO:0000259" key="3">
    <source>
        <dbReference type="Pfam" id="PF00149"/>
    </source>
</evidence>
<dbReference type="Gene3D" id="3.60.21.10">
    <property type="match status" value="1"/>
</dbReference>
<dbReference type="Pfam" id="PF00149">
    <property type="entry name" value="Metallophos"/>
    <property type="match status" value="1"/>
</dbReference>
<dbReference type="STRING" id="638302.HMPREF0908_0642"/>
<dbReference type="EMBL" id="ACLA01000010">
    <property type="protein sequence ID" value="EEQ48912.1"/>
    <property type="molecule type" value="Genomic_DNA"/>
</dbReference>
<reference evidence="4 5" key="1">
    <citation type="submission" date="2009-04" db="EMBL/GenBank/DDBJ databases">
        <authorList>
            <person name="Qin X."/>
            <person name="Bachman B."/>
            <person name="Battles P."/>
            <person name="Bell A."/>
            <person name="Bess C."/>
            <person name="Bickham C."/>
            <person name="Chaboub L."/>
            <person name="Chen D."/>
            <person name="Coyle M."/>
            <person name="Deiros D.R."/>
            <person name="Dinh H."/>
            <person name="Forbes L."/>
            <person name="Fowler G."/>
            <person name="Francisco L."/>
            <person name="Fu Q."/>
            <person name="Gubbala S."/>
            <person name="Hale W."/>
            <person name="Han Y."/>
            <person name="Hemphill L."/>
            <person name="Highlander S.K."/>
            <person name="Hirani K."/>
            <person name="Hogues M."/>
            <person name="Jackson L."/>
            <person name="Jakkamsetti A."/>
            <person name="Javaid M."/>
            <person name="Jiang H."/>
            <person name="Korchina V."/>
            <person name="Kovar C."/>
            <person name="Lara F."/>
            <person name="Lee S."/>
            <person name="Mata R."/>
            <person name="Mathew T."/>
            <person name="Moen C."/>
            <person name="Morales K."/>
            <person name="Munidasa M."/>
            <person name="Nazareth L."/>
            <person name="Ngo R."/>
            <person name="Nguyen L."/>
            <person name="Okwuonu G."/>
            <person name="Ongeri F."/>
            <person name="Patil S."/>
            <person name="Petrosino J."/>
            <person name="Pham C."/>
            <person name="Pham P."/>
            <person name="Pu L.-L."/>
            <person name="Puazo M."/>
            <person name="Raj R."/>
            <person name="Reid J."/>
            <person name="Rouhana J."/>
            <person name="Saada N."/>
            <person name="Shang Y."/>
            <person name="Simmons D."/>
            <person name="Thornton R."/>
            <person name="Warren J."/>
            <person name="Weissenberger G."/>
            <person name="Zhang J."/>
            <person name="Zhang L."/>
            <person name="Zhou C."/>
            <person name="Zhu D."/>
            <person name="Muzny D."/>
            <person name="Worley K."/>
            <person name="Gibbs R."/>
        </authorList>
    </citation>
    <scope>NUCLEOTIDE SEQUENCE [LARGE SCALE GENOMIC DNA]</scope>
    <source>
        <strain evidence="4 5">ATCC 43531</strain>
    </source>
</reference>
<dbReference type="eggNOG" id="COG1409">
    <property type="taxonomic scope" value="Bacteria"/>
</dbReference>
<dbReference type="InterPro" id="IPR029052">
    <property type="entry name" value="Metallo-depent_PP-like"/>
</dbReference>
<feature type="signal peptide" evidence="2">
    <location>
        <begin position="1"/>
        <end position="30"/>
    </location>
</feature>
<protein>
    <submittedName>
        <fullName evidence="4">Tat pathway signal sequence domain protein</fullName>
    </submittedName>
</protein>
<dbReference type="HOGENOM" id="CLU_035600_1_1_9"/>
<dbReference type="PROSITE" id="PS51318">
    <property type="entry name" value="TAT"/>
    <property type="match status" value="1"/>
</dbReference>
<dbReference type="PANTHER" id="PTHR22953:SF153">
    <property type="entry name" value="PURPLE ACID PHOSPHATASE"/>
    <property type="match status" value="1"/>
</dbReference>
<dbReference type="Proteomes" id="UP000005309">
    <property type="component" value="Unassembled WGS sequence"/>
</dbReference>
<evidence type="ECO:0000313" key="4">
    <source>
        <dbReference type="EMBL" id="EEQ48912.1"/>
    </source>
</evidence>
<evidence type="ECO:0000256" key="1">
    <source>
        <dbReference type="ARBA" id="ARBA00022729"/>
    </source>
</evidence>
<dbReference type="InterPro" id="IPR039331">
    <property type="entry name" value="PAPs-like"/>
</dbReference>
<dbReference type="PANTHER" id="PTHR22953">
    <property type="entry name" value="ACID PHOSPHATASE RELATED"/>
    <property type="match status" value="1"/>
</dbReference>
<dbReference type="AlphaFoldDB" id="C4V298"/>
<sequence length="415" mass="46695">MMTRRRFLQTAMHSIITMGLGSLFSSHAAAAVEDIRHLRQIITAQPASTRMIQWDAPILLRDAYVELRSGKDGHTVSFTPECTHFTMDDTEQFIFHAEIPLPKFGGTYRIVHSGGETAWIPLSVPRAYAPVRALLFSDSQCGENYNIWNSVYQAAFQRHGDIDFAALIGDLTDNGESAWHWDNFFAAMEGEPSPLARVPHAPALGNHEYYSLAWEDVPPMRYLHTFVLPENGSPAFRGHYYSFDLSVLHVIVLDTQFLECGACGTALKEEQLDWLKRDAAASHAPWKIVLMHKDILAYGEYQIDQQTQHGISDVGHIFMDVFDALDIDLVVTGHVHAYRRRQIRAHQTDPHGTLYLLGGPGGNEYFDVPAEIYDLAASPNPAPSNYLYMEADVHRLHICCESLDGTVIDTIELRK</sequence>
<feature type="domain" description="Calcineurin-like phosphoesterase" evidence="3">
    <location>
        <begin position="132"/>
        <end position="338"/>
    </location>
</feature>
<dbReference type="InterPro" id="IPR006311">
    <property type="entry name" value="TAT_signal"/>
</dbReference>
<keyword evidence="5" id="KW-1185">Reference proteome</keyword>